<dbReference type="Pfam" id="PF00615">
    <property type="entry name" value="RGS"/>
    <property type="match status" value="1"/>
</dbReference>
<gene>
    <name evidence="5" type="ORF">M0811_04083</name>
</gene>
<dbReference type="InterPro" id="IPR000219">
    <property type="entry name" value="DH_dom"/>
</dbReference>
<reference evidence="5" key="1">
    <citation type="submission" date="2022-10" db="EMBL/GenBank/DDBJ databases">
        <title>Novel sulphate-reducing endosymbionts in the free-living metamonad Anaeramoeba.</title>
        <authorList>
            <person name="Jerlstrom-Hultqvist J."/>
            <person name="Cepicka I."/>
            <person name="Gallot-Lavallee L."/>
            <person name="Salas-Leiva D."/>
            <person name="Curtis B.A."/>
            <person name="Zahonova K."/>
            <person name="Pipaliya S."/>
            <person name="Dacks J."/>
            <person name="Roger A.J."/>
        </authorList>
    </citation>
    <scope>NUCLEOTIDE SEQUENCE</scope>
    <source>
        <strain evidence="5">BMAN</strain>
    </source>
</reference>
<proteinExistence type="predicted"/>
<dbReference type="InterPro" id="IPR035899">
    <property type="entry name" value="DBL_dom_sf"/>
</dbReference>
<feature type="compositionally biased region" description="Basic and acidic residues" evidence="2">
    <location>
        <begin position="9"/>
        <end position="27"/>
    </location>
</feature>
<dbReference type="Proteomes" id="UP001149090">
    <property type="component" value="Unassembled WGS sequence"/>
</dbReference>
<accession>A0A9Q0LXN4</accession>
<protein>
    <recommendedName>
        <fullName evidence="7">DH domain-containing protein</fullName>
    </recommendedName>
</protein>
<feature type="region of interest" description="Disordered" evidence="2">
    <location>
        <begin position="1"/>
        <end position="27"/>
    </location>
</feature>
<dbReference type="InterPro" id="IPR036305">
    <property type="entry name" value="RGS_sf"/>
</dbReference>
<dbReference type="PANTHER" id="PTHR23084">
    <property type="entry name" value="PHOSPHATIDYLINOSITOL-4-PHOSPHATE 5-KINASE RELATED"/>
    <property type="match status" value="1"/>
</dbReference>
<dbReference type="Gene3D" id="1.10.167.10">
    <property type="entry name" value="Regulator of G-protein Signalling 4, domain 2"/>
    <property type="match status" value="1"/>
</dbReference>
<dbReference type="SMART" id="SM00698">
    <property type="entry name" value="MORN"/>
    <property type="match status" value="9"/>
</dbReference>
<dbReference type="Pfam" id="PF02493">
    <property type="entry name" value="MORN"/>
    <property type="match status" value="12"/>
</dbReference>
<dbReference type="PANTHER" id="PTHR23084:SF263">
    <property type="entry name" value="MORN REPEAT-CONTAINING PROTEIN 1"/>
    <property type="match status" value="1"/>
</dbReference>
<name>A0A9Q0LXN4_ANAIG</name>
<dbReference type="InterPro" id="IPR016137">
    <property type="entry name" value="RGS"/>
</dbReference>
<dbReference type="Pfam" id="PF00621">
    <property type="entry name" value="RhoGEF"/>
    <property type="match status" value="1"/>
</dbReference>
<evidence type="ECO:0000259" key="3">
    <source>
        <dbReference type="PROSITE" id="PS50010"/>
    </source>
</evidence>
<keyword evidence="6" id="KW-1185">Reference proteome</keyword>
<evidence type="ECO:0000256" key="2">
    <source>
        <dbReference type="SAM" id="MobiDB-lite"/>
    </source>
</evidence>
<organism evidence="5 6">
    <name type="scientific">Anaeramoeba ignava</name>
    <name type="common">Anaerobic marine amoeba</name>
    <dbReference type="NCBI Taxonomy" id="1746090"/>
    <lineage>
        <taxon>Eukaryota</taxon>
        <taxon>Metamonada</taxon>
        <taxon>Anaeramoebidae</taxon>
        <taxon>Anaeramoeba</taxon>
    </lineage>
</organism>
<feature type="region of interest" description="Disordered" evidence="2">
    <location>
        <begin position="89"/>
        <end position="136"/>
    </location>
</feature>
<dbReference type="PROSITE" id="PS50132">
    <property type="entry name" value="RGS"/>
    <property type="match status" value="1"/>
</dbReference>
<evidence type="ECO:0000313" key="6">
    <source>
        <dbReference type="Proteomes" id="UP001149090"/>
    </source>
</evidence>
<dbReference type="InterPro" id="IPR044926">
    <property type="entry name" value="RGS_subdomain_2"/>
</dbReference>
<comment type="caution">
    <text evidence="5">The sequence shown here is derived from an EMBL/GenBank/DDBJ whole genome shotgun (WGS) entry which is preliminary data.</text>
</comment>
<dbReference type="SUPFAM" id="SSF48065">
    <property type="entry name" value="DBL homology domain (DH-domain)"/>
    <property type="match status" value="1"/>
</dbReference>
<dbReference type="SMART" id="SM00325">
    <property type="entry name" value="RhoGEF"/>
    <property type="match status" value="1"/>
</dbReference>
<dbReference type="EMBL" id="JAPDFW010000022">
    <property type="protein sequence ID" value="KAJ5079770.1"/>
    <property type="molecule type" value="Genomic_DNA"/>
</dbReference>
<dbReference type="SUPFAM" id="SSF48097">
    <property type="entry name" value="Regulator of G-protein signaling, RGS"/>
    <property type="match status" value="1"/>
</dbReference>
<dbReference type="PROSITE" id="PS50010">
    <property type="entry name" value="DH_2"/>
    <property type="match status" value="1"/>
</dbReference>
<dbReference type="InterPro" id="IPR003409">
    <property type="entry name" value="MORN"/>
</dbReference>
<dbReference type="OrthoDB" id="270720at2759"/>
<dbReference type="Gene3D" id="1.20.900.10">
    <property type="entry name" value="Dbl homology (DH) domain"/>
    <property type="match status" value="1"/>
</dbReference>
<evidence type="ECO:0008006" key="7">
    <source>
        <dbReference type="Google" id="ProtNLM"/>
    </source>
</evidence>
<feature type="domain" description="DH" evidence="3">
    <location>
        <begin position="289"/>
        <end position="471"/>
    </location>
</feature>
<dbReference type="GO" id="GO:0005085">
    <property type="term" value="F:guanyl-nucleotide exchange factor activity"/>
    <property type="evidence" value="ECO:0007669"/>
    <property type="project" value="InterPro"/>
</dbReference>
<dbReference type="Gene3D" id="2.20.110.10">
    <property type="entry name" value="Histone H3 K4-specific methyltransferase SET7/9 N-terminal domain"/>
    <property type="match status" value="4"/>
</dbReference>
<dbReference type="SMART" id="SM00315">
    <property type="entry name" value="RGS"/>
    <property type="match status" value="1"/>
</dbReference>
<dbReference type="SUPFAM" id="SSF82185">
    <property type="entry name" value="Histone H3 K4-specific methyltransferase SET7/9 N-terminal domain"/>
    <property type="match status" value="3"/>
</dbReference>
<feature type="domain" description="RGS" evidence="4">
    <location>
        <begin position="156"/>
        <end position="271"/>
    </location>
</feature>
<keyword evidence="1" id="KW-0677">Repeat</keyword>
<evidence type="ECO:0000256" key="1">
    <source>
        <dbReference type="ARBA" id="ARBA00022737"/>
    </source>
</evidence>
<dbReference type="CDD" id="cd07440">
    <property type="entry name" value="RGS"/>
    <property type="match status" value="1"/>
</dbReference>
<evidence type="ECO:0000259" key="4">
    <source>
        <dbReference type="PROSITE" id="PS50132"/>
    </source>
</evidence>
<dbReference type="AlphaFoldDB" id="A0A9Q0LXN4"/>
<sequence>MSRSPIPTELKEDNTIPSINKEDKNKEYPVLPGLHLLKMHQQKQNEEQQKRIGLGANQTSKFLPLPDLKASPFEQFANQHYQNLQISGDGFLNQNQNKKKKGKNKSVDPLKKLMKQEEKKKKKQKKNKPNDLLSPQKTKKVMFAESKIPDELKVSSKLLFASFARPYLQVYLQEQFCLENFLFFQAAQEFSKILYEDELKNAAETIVQTFLSEKGKYELNVSSQIRSKILKIYETGEITSNLFDESIQYIQNLLNATLHNFMKTNYYEQMLKEWQEFEEGKNPKGPSTLRDKVFEELWQHEKKFSDSLSDFQTNVLKNLEDAIGNIISEEEYESFFGTFEKIFIFSRMLVGELNTKRANWHYYECVGDVFLKYHNQFAALYKKHTNEIEDIIQKVKLWMSSKNVLNFLKKSGTKKLDQIEKILRSPSTKLSDYDYFIRHFLHFTLENHPDYINLIEVQSKLKKLGHEIQQAKVINATLDLRTINIFNDMELVRMDIGKAVVYPSNPELNGKIVHLFLFQDHISWCFCFKDSQQFSLEYLAPLAATWISETVEENEKTKSNEFFSTKDMFKIKSPEKEITLQYAKKADFIHDFKRCLESSIAKLDNCKIIDENYRFLTYVFHDKTKYTGKFKCAMIHGEGELKYPNGSSFKGFFDEGKKSGTGTLTYSTGESLTGTWVNDLPNGNFVFKCNNFVRFDGIMVDGKKEGFGEYFFSNGAVYKGDFKENKFNGNGKLTFTDGSFYEGHFVENMHHGAGKFVVSHSFYQGDWFKNFRQGQGKQVYQNGDIYEGEWKDNLQHGIGTFVTKEGTYTGNWEKGMKQGNGTMIWNNKKKYEGDWNQNLRHGNGTLYNGKIKYTGQWVNDIPEGKGEFICYKNEPSEDDSEPEIVEKIVGHFKQGKPHGRIQQNKFDFYRYSGEMSLGKKQNKSMIVFENDNKLFAEFKDDKIDFEKEVTMELPFPDHLVLNYQPTGDYVLNRRVEKKGKNNFLTDSETNLKRIETSPDLWLFPSENSPIWDIIWF</sequence>
<evidence type="ECO:0000313" key="5">
    <source>
        <dbReference type="EMBL" id="KAJ5079770.1"/>
    </source>
</evidence>
<feature type="compositionally biased region" description="Basic and acidic residues" evidence="2">
    <location>
        <begin position="105"/>
        <end position="119"/>
    </location>
</feature>